<evidence type="ECO:0000313" key="4">
    <source>
        <dbReference type="Proteomes" id="UP001332243"/>
    </source>
</evidence>
<proteinExistence type="predicted"/>
<keyword evidence="2" id="KW-1133">Transmembrane helix</keyword>
<sequence length="290" mass="30495">MTTDAPAPVWPVPQPEPPADRRRRRVGYAVVAGWAVLLLGAAAFSALRDEPTVREQRSLSQARPIVDRALGDLMVAAGPEPVVELGQRRLDDDCRLTVLRRGEALTASVTFRTPEADAPALLDRIAQRLPGGYRAGVWHSADGAEHTLHADAGEFVAVSGDVTQPGLVRLTVRTGCRPDGEEVTRAVLPLPPDPADGEPGRVLAVLGATEPTLADLTFARCPNGDVARTDQATGQGAPAESPGALLPRPAGTVVVADTPELYAYRAGRLSVVVEAVDGRTRVAVTTHCSG</sequence>
<evidence type="ECO:0000256" key="2">
    <source>
        <dbReference type="SAM" id="Phobius"/>
    </source>
</evidence>
<protein>
    <submittedName>
        <fullName evidence="3">Uncharacterized protein</fullName>
    </submittedName>
</protein>
<feature type="region of interest" description="Disordered" evidence="1">
    <location>
        <begin position="1"/>
        <end position="21"/>
    </location>
</feature>
<evidence type="ECO:0000256" key="1">
    <source>
        <dbReference type="SAM" id="MobiDB-lite"/>
    </source>
</evidence>
<keyword evidence="4" id="KW-1185">Reference proteome</keyword>
<keyword evidence="2" id="KW-0812">Transmembrane</keyword>
<dbReference type="Proteomes" id="UP001332243">
    <property type="component" value="Unassembled WGS sequence"/>
</dbReference>
<organism evidence="3 4">
    <name type="scientific">Plantactinospora sonchi</name>
    <dbReference type="NCBI Taxonomy" id="1544735"/>
    <lineage>
        <taxon>Bacteria</taxon>
        <taxon>Bacillati</taxon>
        <taxon>Actinomycetota</taxon>
        <taxon>Actinomycetes</taxon>
        <taxon>Micromonosporales</taxon>
        <taxon>Micromonosporaceae</taxon>
        <taxon>Plantactinospora</taxon>
    </lineage>
</organism>
<feature type="compositionally biased region" description="Pro residues" evidence="1">
    <location>
        <begin position="8"/>
        <end position="17"/>
    </location>
</feature>
<reference evidence="3 4" key="1">
    <citation type="submission" date="2024-01" db="EMBL/GenBank/DDBJ databases">
        <title>Genome insights into Plantactinospora sonchi sp. nov.</title>
        <authorList>
            <person name="Wang L."/>
        </authorList>
    </citation>
    <scope>NUCLEOTIDE SEQUENCE [LARGE SCALE GENOMIC DNA]</scope>
    <source>
        <strain evidence="3 4">NEAU-QY2</strain>
    </source>
</reference>
<feature type="transmembrane region" description="Helical" evidence="2">
    <location>
        <begin position="26"/>
        <end position="47"/>
    </location>
</feature>
<keyword evidence="2" id="KW-0472">Membrane</keyword>
<gene>
    <name evidence="3" type="ORF">V1633_12475</name>
</gene>
<name>A0ABU7RS26_9ACTN</name>
<dbReference type="RefSeq" id="WP_331214430.1">
    <property type="nucleotide sequence ID" value="NZ_JAZGQK010000010.1"/>
</dbReference>
<dbReference type="EMBL" id="JAZGQK010000010">
    <property type="protein sequence ID" value="MEE6259302.1"/>
    <property type="molecule type" value="Genomic_DNA"/>
</dbReference>
<accession>A0ABU7RS26</accession>
<evidence type="ECO:0000313" key="3">
    <source>
        <dbReference type="EMBL" id="MEE6259302.1"/>
    </source>
</evidence>
<comment type="caution">
    <text evidence="3">The sequence shown here is derived from an EMBL/GenBank/DDBJ whole genome shotgun (WGS) entry which is preliminary data.</text>
</comment>